<dbReference type="InterPro" id="IPR002347">
    <property type="entry name" value="SDR_fam"/>
</dbReference>
<dbReference type="PANTHER" id="PTHR42760:SF133">
    <property type="entry name" value="3-OXOACYL-[ACYL-CARRIER-PROTEIN] REDUCTASE"/>
    <property type="match status" value="1"/>
</dbReference>
<keyword evidence="4" id="KW-1185">Reference proteome</keyword>
<dbReference type="InterPro" id="IPR020904">
    <property type="entry name" value="Sc_DH/Rdtase_CS"/>
</dbReference>
<dbReference type="PROSITE" id="PS00061">
    <property type="entry name" value="ADH_SHORT"/>
    <property type="match status" value="1"/>
</dbReference>
<dbReference type="RefSeq" id="WP_167198094.1">
    <property type="nucleotide sequence ID" value="NZ_JAAORB010000028.1"/>
</dbReference>
<evidence type="ECO:0000256" key="1">
    <source>
        <dbReference type="ARBA" id="ARBA00006484"/>
    </source>
</evidence>
<dbReference type="EMBL" id="JAAORB010000028">
    <property type="protein sequence ID" value="NHQ75246.1"/>
    <property type="molecule type" value="Genomic_DNA"/>
</dbReference>
<dbReference type="InterPro" id="IPR036291">
    <property type="entry name" value="NAD(P)-bd_dom_sf"/>
</dbReference>
<reference evidence="3" key="1">
    <citation type="submission" date="2020-03" db="EMBL/GenBank/DDBJ databases">
        <title>Roseovarius gahaiensis sp. nov., isolated from Gahai Saline Lake, China.</title>
        <authorList>
            <person name="Sun X."/>
        </authorList>
    </citation>
    <scope>NUCLEOTIDE SEQUENCE</scope>
    <source>
        <strain evidence="3">GH877</strain>
    </source>
</reference>
<protein>
    <submittedName>
        <fullName evidence="3">SDR family oxidoreductase</fullName>
    </submittedName>
</protein>
<dbReference type="Pfam" id="PF13561">
    <property type="entry name" value="adh_short_C2"/>
    <property type="match status" value="1"/>
</dbReference>
<dbReference type="PRINTS" id="PR00080">
    <property type="entry name" value="SDRFAMILY"/>
</dbReference>
<evidence type="ECO:0000313" key="3">
    <source>
        <dbReference type="EMBL" id="NHQ75246.1"/>
    </source>
</evidence>
<comment type="caution">
    <text evidence="3">The sequence shown here is derived from an EMBL/GenBank/DDBJ whole genome shotgun (WGS) entry which is preliminary data.</text>
</comment>
<proteinExistence type="inferred from homology"/>
<dbReference type="Gene3D" id="3.40.50.720">
    <property type="entry name" value="NAD(P)-binding Rossmann-like Domain"/>
    <property type="match status" value="1"/>
</dbReference>
<comment type="similarity">
    <text evidence="1">Belongs to the short-chain dehydrogenases/reductases (SDR) family.</text>
</comment>
<dbReference type="AlphaFoldDB" id="A0A967BFQ8"/>
<dbReference type="GO" id="GO:0016616">
    <property type="term" value="F:oxidoreductase activity, acting on the CH-OH group of donors, NAD or NADP as acceptor"/>
    <property type="evidence" value="ECO:0007669"/>
    <property type="project" value="TreeGrafter"/>
</dbReference>
<dbReference type="CDD" id="cd05233">
    <property type="entry name" value="SDR_c"/>
    <property type="match status" value="1"/>
</dbReference>
<evidence type="ECO:0000256" key="2">
    <source>
        <dbReference type="ARBA" id="ARBA00023002"/>
    </source>
</evidence>
<gene>
    <name evidence="3" type="ORF">HAT86_12350</name>
</gene>
<dbReference type="PRINTS" id="PR00081">
    <property type="entry name" value="GDHRDH"/>
</dbReference>
<evidence type="ECO:0000313" key="4">
    <source>
        <dbReference type="Proteomes" id="UP000639775"/>
    </source>
</evidence>
<sequence length="259" mass="26766">MTAPDALTPPSDLRVLVTAGAAGIGKAIAEGFAAVGAKVHISDVDADAVKAICTGEITGTVADAADEAATRNLFGEAREILGGLDVVVANAGIEGPTGPVSDISAEDWDKTLDINLRGAYIAARFASDDLIKSRGSFIGIASVAGRLPFAYRTPYAASKWGIVGLAKSLASELGPQGVRANAILPGIVEGPRIDRVINARAERLGLTYDEMRKRNLEKVALRRMVSPHDIAAMCLFLNTPGGSNITGQALSVCAGVETL</sequence>
<dbReference type="FunFam" id="3.40.50.720:FF:000084">
    <property type="entry name" value="Short-chain dehydrogenase reductase"/>
    <property type="match status" value="1"/>
</dbReference>
<accession>A0A967BFQ8</accession>
<keyword evidence="2" id="KW-0560">Oxidoreductase</keyword>
<dbReference type="PANTHER" id="PTHR42760">
    <property type="entry name" value="SHORT-CHAIN DEHYDROGENASES/REDUCTASES FAMILY MEMBER"/>
    <property type="match status" value="1"/>
</dbReference>
<dbReference type="SUPFAM" id="SSF51735">
    <property type="entry name" value="NAD(P)-binding Rossmann-fold domains"/>
    <property type="match status" value="1"/>
</dbReference>
<dbReference type="Proteomes" id="UP000639775">
    <property type="component" value="Unassembled WGS sequence"/>
</dbReference>
<organism evidence="3 4">
    <name type="scientific">Roseovarius gahaiensis</name>
    <dbReference type="NCBI Taxonomy" id="2716691"/>
    <lineage>
        <taxon>Bacteria</taxon>
        <taxon>Pseudomonadati</taxon>
        <taxon>Pseudomonadota</taxon>
        <taxon>Alphaproteobacteria</taxon>
        <taxon>Rhodobacterales</taxon>
        <taxon>Roseobacteraceae</taxon>
        <taxon>Roseovarius</taxon>
    </lineage>
</organism>
<name>A0A967BFQ8_9RHOB</name>